<dbReference type="InterPro" id="IPR011465">
    <property type="entry name" value="DUF1571"/>
</dbReference>
<proteinExistence type="predicted"/>
<evidence type="ECO:0008006" key="3">
    <source>
        <dbReference type="Google" id="ProtNLM"/>
    </source>
</evidence>
<organism evidence="1 2">
    <name type="scientific">Planctomyces bekefii</name>
    <dbReference type="NCBI Taxonomy" id="1653850"/>
    <lineage>
        <taxon>Bacteria</taxon>
        <taxon>Pseudomonadati</taxon>
        <taxon>Planctomycetota</taxon>
        <taxon>Planctomycetia</taxon>
        <taxon>Planctomycetales</taxon>
        <taxon>Planctomycetaceae</taxon>
        <taxon>Planctomyces</taxon>
    </lineage>
</organism>
<evidence type="ECO:0000313" key="1">
    <source>
        <dbReference type="EMBL" id="TWW11546.1"/>
    </source>
</evidence>
<reference evidence="1 2" key="1">
    <citation type="submission" date="2019-08" db="EMBL/GenBank/DDBJ databases">
        <title>100 year-old enigma solved: identification of Planctomyces bekefii, the type genus and species of the phylum Planctomycetes.</title>
        <authorList>
            <person name="Svetlana D.N."/>
            <person name="Overmann J."/>
        </authorList>
    </citation>
    <scope>NUCLEOTIDE SEQUENCE [LARGE SCALE GENOMIC DNA]</scope>
    <source>
        <strain evidence="1">Phe10_nw2017</strain>
    </source>
</reference>
<reference evidence="1 2" key="2">
    <citation type="submission" date="2019-08" db="EMBL/GenBank/DDBJ databases">
        <authorList>
            <person name="Henke P."/>
        </authorList>
    </citation>
    <scope>NUCLEOTIDE SEQUENCE [LARGE SCALE GENOMIC DNA]</scope>
    <source>
        <strain evidence="1">Phe10_nw2017</strain>
    </source>
</reference>
<accession>A0A5C6MA16</accession>
<dbReference type="EMBL" id="SRHE01000053">
    <property type="protein sequence ID" value="TWW11546.1"/>
    <property type="molecule type" value="Genomic_DNA"/>
</dbReference>
<dbReference type="Pfam" id="PF07608">
    <property type="entry name" value="DUF1571"/>
    <property type="match status" value="1"/>
</dbReference>
<protein>
    <recommendedName>
        <fullName evidence="3">DUF1571 domain-containing protein</fullName>
    </recommendedName>
</protein>
<gene>
    <name evidence="1" type="ORF">E3A20_04520</name>
</gene>
<evidence type="ECO:0000313" key="2">
    <source>
        <dbReference type="Proteomes" id="UP000321083"/>
    </source>
</evidence>
<comment type="caution">
    <text evidence="1">The sequence shown here is derived from an EMBL/GenBank/DDBJ whole genome shotgun (WGS) entry which is preliminary data.</text>
</comment>
<keyword evidence="2" id="KW-1185">Reference proteome</keyword>
<dbReference type="AlphaFoldDB" id="A0A5C6MA16"/>
<dbReference type="Proteomes" id="UP000321083">
    <property type="component" value="Unassembled WGS sequence"/>
</dbReference>
<sequence length="306" mass="34104">MILSYSLNTATEILDGFTGLQLKVMSGFGIQVTKDSAGRFGGTCNDCHREFWCRQATAPRVYGGAMAAAGAAFLSGQPVAVSSDETGTEHPLKPALRVARDAHRRVLQMSGYECIFAKKEVVDDDLISQKMKLKIRHEPFSVYMLFQDPREGREVIFVSGQNDNKLLVHETGLASLIGTLSLSPEDSRVKAENRYPITKAGMANMVQAVIEQWEVESKYGECDVKYFSDAKIEKYEKYNCRVIESSHPEPRRQFPFQITRLWIDEKTQLPVRVQQFGFPKKKDAKTSGNRGLSVYGCPAGSATDGQ</sequence>
<name>A0A5C6MA16_9PLAN</name>